<dbReference type="RefSeq" id="WP_194119768.1">
    <property type="nucleotide sequence ID" value="NZ_JACYGY010000001.1"/>
</dbReference>
<dbReference type="InterPro" id="IPR017853">
    <property type="entry name" value="GH"/>
</dbReference>
<evidence type="ECO:0000313" key="6">
    <source>
        <dbReference type="Proteomes" id="UP000634134"/>
    </source>
</evidence>
<organism evidence="5 6">
    <name type="scientific">Dyadobacter subterraneus</name>
    <dbReference type="NCBI Taxonomy" id="2773304"/>
    <lineage>
        <taxon>Bacteria</taxon>
        <taxon>Pseudomonadati</taxon>
        <taxon>Bacteroidota</taxon>
        <taxon>Cytophagia</taxon>
        <taxon>Cytophagales</taxon>
        <taxon>Spirosomataceae</taxon>
        <taxon>Dyadobacter</taxon>
    </lineage>
</organism>
<evidence type="ECO:0000256" key="1">
    <source>
        <dbReference type="ARBA" id="ARBA00022801"/>
    </source>
</evidence>
<keyword evidence="3" id="KW-0812">Transmembrane</keyword>
<dbReference type="Gene3D" id="3.20.20.80">
    <property type="entry name" value="Glycosidases"/>
    <property type="match status" value="1"/>
</dbReference>
<dbReference type="Proteomes" id="UP000634134">
    <property type="component" value="Unassembled WGS sequence"/>
</dbReference>
<name>A0ABR9WB86_9BACT</name>
<keyword evidence="3" id="KW-0472">Membrane</keyword>
<protein>
    <submittedName>
        <fullName evidence="5">Beta-galactosidase</fullName>
    </submittedName>
</protein>
<keyword evidence="3" id="KW-1133">Transmembrane helix</keyword>
<evidence type="ECO:0000256" key="2">
    <source>
        <dbReference type="ARBA" id="ARBA00023295"/>
    </source>
</evidence>
<keyword evidence="1" id="KW-0378">Hydrolase</keyword>
<proteinExistence type="predicted"/>
<keyword evidence="2" id="KW-0326">Glycosidase</keyword>
<reference evidence="6" key="1">
    <citation type="submission" date="2023-07" db="EMBL/GenBank/DDBJ databases">
        <title>Dyadobacter sp. nov 'subterranea' isolated from contaminted grondwater.</title>
        <authorList>
            <person name="Szabo I."/>
            <person name="Al-Omari J."/>
            <person name="Szerdahelyi S.G."/>
            <person name="Rado J."/>
        </authorList>
    </citation>
    <scope>NUCLEOTIDE SEQUENCE [LARGE SCALE GENOMIC DNA]</scope>
    <source>
        <strain evidence="6">UP-52</strain>
    </source>
</reference>
<feature type="domain" description="Glycoside hydrolase family 42 N-terminal" evidence="4">
    <location>
        <begin position="195"/>
        <end position="316"/>
    </location>
</feature>
<evidence type="ECO:0000256" key="3">
    <source>
        <dbReference type="SAM" id="Phobius"/>
    </source>
</evidence>
<evidence type="ECO:0000259" key="4">
    <source>
        <dbReference type="Pfam" id="PF02449"/>
    </source>
</evidence>
<feature type="transmembrane region" description="Helical" evidence="3">
    <location>
        <begin position="21"/>
        <end position="41"/>
    </location>
</feature>
<comment type="caution">
    <text evidence="5">The sequence shown here is derived from an EMBL/GenBank/DDBJ whole genome shotgun (WGS) entry which is preliminary data.</text>
</comment>
<dbReference type="InterPro" id="IPR013529">
    <property type="entry name" value="Glyco_hydro_42_N"/>
</dbReference>
<evidence type="ECO:0000313" key="5">
    <source>
        <dbReference type="EMBL" id="MBE9461494.1"/>
    </source>
</evidence>
<keyword evidence="6" id="KW-1185">Reference proteome</keyword>
<accession>A0ABR9WB86</accession>
<dbReference type="Pfam" id="PF02449">
    <property type="entry name" value="Glyco_hydro_42"/>
    <property type="match status" value="1"/>
</dbReference>
<gene>
    <name evidence="5" type="ORF">IEE83_06335</name>
</gene>
<sequence>MMNFCHHLTLSKLFIKIGMALLNHSAGPIFLLAGILFLNAFQANAQTKKEEFVIGIFWPPVWKFTNDEQYKILSESHVNCIQNVSSTDLNTPEKNFKMLDLAKKYGMKVYVSDPRVTGSDKEIEEMVETYRHHPATAGYYIRDEPDSAMLDWAIKTYRKIASLDKDKIPHVNLYPDFAVKNYEKAYVERWIEGVGKENLKYLSYDNYPYLRKGKFEKSYYNNLDIIRRAGLKYKVKTSSYLQSFGIINTFRRPDQNEMRLNVYSNLAYGIKNPVWFCYATPTGQGDQKFMNAVIDSLGQKTDLYRPFQRFNAEMTQLGKTLIHLDAVEVYHSGDSLWMGTKPVPADFFFKPAESSSKLIISYFKDQNNKQQYVMIVNKSFKTSEKFAFKLDKKIKKVQEISKVSGEAQKTVLDKKSGSLKGNFLPGEGKLYLISECSDQAF</sequence>
<dbReference type="SUPFAM" id="SSF51445">
    <property type="entry name" value="(Trans)glycosidases"/>
    <property type="match status" value="1"/>
</dbReference>
<dbReference type="EMBL" id="JACYGY010000001">
    <property type="protein sequence ID" value="MBE9461494.1"/>
    <property type="molecule type" value="Genomic_DNA"/>
</dbReference>